<proteinExistence type="predicted"/>
<dbReference type="AlphaFoldDB" id="A0A922N0F2"/>
<feature type="region of interest" description="Disordered" evidence="1">
    <location>
        <begin position="138"/>
        <end position="218"/>
    </location>
</feature>
<feature type="compositionally biased region" description="Acidic residues" evidence="1">
    <location>
        <begin position="44"/>
        <end position="55"/>
    </location>
</feature>
<sequence>MRSACQLLDTEGEECPKKTKVLKNQVLLFPSLNLSTTVSLSPNNEDDDDDDDDDFGTPSHGTSTGGGGGSNLFSLLNLATSLMPASGSGSPGGKTNTVKNNNIIVKKMIQDLIRINHNQVKLAQRRKDIADNVIDIDYTDIKPPPFQKLEDLDDDESGGSDSEGSDEDNGGEESVEKESKENGGSKQDSTSDTDNDDDNDSDYDEPPEGDGQGGGILGLLAGLSGDGDSDLGTLLATVGGIVANLSGDGIDVNALIATALGLFVGLLSEGNQNPGEIIGNYLLTSLDTITGGGAQNNGAFFGKFLSTLIKGTSAAGDPDASGSSEENGPKMADSAGFFASLLMGLLGDMSKTSSGSSWR</sequence>
<feature type="region of interest" description="Disordered" evidence="1">
    <location>
        <begin position="37"/>
        <end position="69"/>
    </location>
</feature>
<dbReference type="Proteomes" id="UP000814243">
    <property type="component" value="Unassembled WGS sequence"/>
</dbReference>
<feature type="compositionally biased region" description="Acidic residues" evidence="1">
    <location>
        <begin position="151"/>
        <end position="173"/>
    </location>
</feature>
<evidence type="ECO:0000313" key="2">
    <source>
        <dbReference type="EMBL" id="KAH9645577.1"/>
    </source>
</evidence>
<protein>
    <submittedName>
        <fullName evidence="2">Uncharacterized protein</fullName>
    </submittedName>
</protein>
<accession>A0A922N0F2</accession>
<evidence type="ECO:0000256" key="1">
    <source>
        <dbReference type="SAM" id="MobiDB-lite"/>
    </source>
</evidence>
<reference evidence="2" key="1">
    <citation type="journal article" date="2021" name="G3 (Bethesda)">
        <title>Genome and transcriptome analysis of the beet armyworm Spodoptera exigua reveals targets for pest control. .</title>
        <authorList>
            <person name="Simon S."/>
            <person name="Breeschoten T."/>
            <person name="Jansen H.J."/>
            <person name="Dirks R.P."/>
            <person name="Schranz M.E."/>
            <person name="Ros V.I.D."/>
        </authorList>
    </citation>
    <scope>NUCLEOTIDE SEQUENCE</scope>
    <source>
        <strain evidence="2">TB_SE_WUR_2020</strain>
    </source>
</reference>
<gene>
    <name evidence="2" type="ORF">HF086_005226</name>
</gene>
<evidence type="ECO:0000313" key="3">
    <source>
        <dbReference type="Proteomes" id="UP000814243"/>
    </source>
</evidence>
<feature type="compositionally biased region" description="Acidic residues" evidence="1">
    <location>
        <begin position="191"/>
        <end position="208"/>
    </location>
</feature>
<feature type="compositionally biased region" description="Basic and acidic residues" evidence="1">
    <location>
        <begin position="174"/>
        <end position="183"/>
    </location>
</feature>
<name>A0A922N0F2_SPOEX</name>
<comment type="caution">
    <text evidence="2">The sequence shown here is derived from an EMBL/GenBank/DDBJ whole genome shotgun (WGS) entry which is preliminary data.</text>
</comment>
<dbReference type="EMBL" id="JACEFF010000019">
    <property type="protein sequence ID" value="KAH9645577.1"/>
    <property type="molecule type" value="Genomic_DNA"/>
</dbReference>
<organism evidence="2 3">
    <name type="scientific">Spodoptera exigua</name>
    <name type="common">Beet armyworm</name>
    <name type="synonym">Noctua fulgens</name>
    <dbReference type="NCBI Taxonomy" id="7107"/>
    <lineage>
        <taxon>Eukaryota</taxon>
        <taxon>Metazoa</taxon>
        <taxon>Ecdysozoa</taxon>
        <taxon>Arthropoda</taxon>
        <taxon>Hexapoda</taxon>
        <taxon>Insecta</taxon>
        <taxon>Pterygota</taxon>
        <taxon>Neoptera</taxon>
        <taxon>Endopterygota</taxon>
        <taxon>Lepidoptera</taxon>
        <taxon>Glossata</taxon>
        <taxon>Ditrysia</taxon>
        <taxon>Noctuoidea</taxon>
        <taxon>Noctuidae</taxon>
        <taxon>Amphipyrinae</taxon>
        <taxon>Spodoptera</taxon>
    </lineage>
</organism>